<dbReference type="GO" id="GO:0005829">
    <property type="term" value="C:cytosol"/>
    <property type="evidence" value="ECO:0007669"/>
    <property type="project" value="TreeGrafter"/>
</dbReference>
<evidence type="ECO:0000256" key="1">
    <source>
        <dbReference type="ARBA" id="ARBA00022679"/>
    </source>
</evidence>
<reference evidence="7 8" key="1">
    <citation type="submission" date="2017-06" db="EMBL/GenBank/DDBJ databases">
        <authorList>
            <person name="Kim H.J."/>
            <person name="Triplett B.A."/>
        </authorList>
    </citation>
    <scope>NUCLEOTIDE SEQUENCE [LARGE SCALE GENOMIC DNA]</scope>
    <source>
        <strain evidence="7 8">SCA</strain>
    </source>
</reference>
<keyword evidence="7" id="KW-0723">Serine/threonine-protein kinase</keyword>
<keyword evidence="3 7" id="KW-0418">Kinase</keyword>
<evidence type="ECO:0000256" key="3">
    <source>
        <dbReference type="ARBA" id="ARBA00022777"/>
    </source>
</evidence>
<accession>A0A239KZ46</accession>
<evidence type="ECO:0000256" key="5">
    <source>
        <dbReference type="SAM" id="Phobius"/>
    </source>
</evidence>
<dbReference type="RefSeq" id="WP_089285534.1">
    <property type="nucleotide sequence ID" value="NZ_FZOJ01000059.1"/>
</dbReference>
<dbReference type="SMART" id="SM00220">
    <property type="entry name" value="S_TKc"/>
    <property type="match status" value="1"/>
</dbReference>
<dbReference type="PANTHER" id="PTHR24348:SF22">
    <property type="entry name" value="NON-SPECIFIC SERINE_THREONINE PROTEIN KINASE"/>
    <property type="match status" value="1"/>
</dbReference>
<dbReference type="InterPro" id="IPR000719">
    <property type="entry name" value="Prot_kinase_dom"/>
</dbReference>
<dbReference type="GO" id="GO:0005524">
    <property type="term" value="F:ATP binding"/>
    <property type="evidence" value="ECO:0007669"/>
    <property type="project" value="UniProtKB-KW"/>
</dbReference>
<keyword evidence="5" id="KW-0812">Transmembrane</keyword>
<dbReference type="AlphaFoldDB" id="A0A239KZ46"/>
<keyword evidence="1" id="KW-0808">Transferase</keyword>
<proteinExistence type="predicted"/>
<dbReference type="InterPro" id="IPR045269">
    <property type="entry name" value="Atg1-like"/>
</dbReference>
<organism evidence="7 8">
    <name type="scientific">Anaerovirgula multivorans</name>
    <dbReference type="NCBI Taxonomy" id="312168"/>
    <lineage>
        <taxon>Bacteria</taxon>
        <taxon>Bacillati</taxon>
        <taxon>Bacillota</taxon>
        <taxon>Clostridia</taxon>
        <taxon>Peptostreptococcales</taxon>
        <taxon>Natronincolaceae</taxon>
        <taxon>Anaerovirgula</taxon>
    </lineage>
</organism>
<evidence type="ECO:0000256" key="2">
    <source>
        <dbReference type="ARBA" id="ARBA00022741"/>
    </source>
</evidence>
<keyword evidence="8" id="KW-1185">Reference proteome</keyword>
<evidence type="ECO:0000259" key="6">
    <source>
        <dbReference type="PROSITE" id="PS50011"/>
    </source>
</evidence>
<feature type="transmembrane region" description="Helical" evidence="5">
    <location>
        <begin position="279"/>
        <end position="299"/>
    </location>
</feature>
<keyword evidence="4" id="KW-0067">ATP-binding</keyword>
<keyword evidence="5" id="KW-1133">Transmembrane helix</keyword>
<name>A0A239KZ46_9FIRM</name>
<keyword evidence="2" id="KW-0547">Nucleotide-binding</keyword>
<dbReference type="GO" id="GO:0000407">
    <property type="term" value="C:phagophore assembly site"/>
    <property type="evidence" value="ECO:0007669"/>
    <property type="project" value="TreeGrafter"/>
</dbReference>
<dbReference type="Pfam" id="PF00069">
    <property type="entry name" value="Pkinase"/>
    <property type="match status" value="1"/>
</dbReference>
<protein>
    <submittedName>
        <fullName evidence="7">Serine/threonine protein kinase</fullName>
    </submittedName>
</protein>
<keyword evidence="5" id="KW-0472">Membrane</keyword>
<dbReference type="GO" id="GO:0004674">
    <property type="term" value="F:protein serine/threonine kinase activity"/>
    <property type="evidence" value="ECO:0007669"/>
    <property type="project" value="UniProtKB-KW"/>
</dbReference>
<sequence>MNIPQLSPSSIIEGRWNKNRYEIKEKIGEGGIASVYLVEEVQTRQQYAMKISKDSISINREYQLLKKFHKVDMIVETWGIDDLKLNGETYYYILLEYIKGENLKEYNEKNKLDNTIIISIILIILKGLQTFHDEEYIIGDLKLENLMLDKRNSKLKIIDLGGVVKNGDTIKEFTPLYDRASWKCGERIAEASYDLFTVMIVFIKLLLKESIHPKNQKIEDVIEKLKKLDLDKELENFIIEGLLKNKKSLNFYIKRLKNLYNRERGYQLQKRLLLKEKRVNILLSFSILFFITTIIFLFLI</sequence>
<dbReference type="Proteomes" id="UP000198304">
    <property type="component" value="Unassembled WGS sequence"/>
</dbReference>
<dbReference type="PROSITE" id="PS50011">
    <property type="entry name" value="PROTEIN_KINASE_DOM"/>
    <property type="match status" value="1"/>
</dbReference>
<dbReference type="GO" id="GO:0016020">
    <property type="term" value="C:membrane"/>
    <property type="evidence" value="ECO:0007669"/>
    <property type="project" value="TreeGrafter"/>
</dbReference>
<dbReference type="SUPFAM" id="SSF56112">
    <property type="entry name" value="Protein kinase-like (PK-like)"/>
    <property type="match status" value="1"/>
</dbReference>
<dbReference type="EMBL" id="FZOJ01000059">
    <property type="protein sequence ID" value="SNT23491.1"/>
    <property type="molecule type" value="Genomic_DNA"/>
</dbReference>
<gene>
    <name evidence="7" type="ORF">SAMN05446037_10593</name>
</gene>
<feature type="domain" description="Protein kinase" evidence="6">
    <location>
        <begin position="21"/>
        <end position="283"/>
    </location>
</feature>
<evidence type="ECO:0000256" key="4">
    <source>
        <dbReference type="ARBA" id="ARBA00022840"/>
    </source>
</evidence>
<dbReference type="GO" id="GO:0005776">
    <property type="term" value="C:autophagosome"/>
    <property type="evidence" value="ECO:0007669"/>
    <property type="project" value="TreeGrafter"/>
</dbReference>
<evidence type="ECO:0000313" key="7">
    <source>
        <dbReference type="EMBL" id="SNT23491.1"/>
    </source>
</evidence>
<dbReference type="Gene3D" id="1.10.510.10">
    <property type="entry name" value="Transferase(Phosphotransferase) domain 1"/>
    <property type="match status" value="1"/>
</dbReference>
<dbReference type="InterPro" id="IPR011009">
    <property type="entry name" value="Kinase-like_dom_sf"/>
</dbReference>
<dbReference type="PANTHER" id="PTHR24348">
    <property type="entry name" value="SERINE/THREONINE-PROTEIN KINASE UNC-51-RELATED"/>
    <property type="match status" value="1"/>
</dbReference>
<dbReference type="OrthoDB" id="583109at2"/>
<evidence type="ECO:0000313" key="8">
    <source>
        <dbReference type="Proteomes" id="UP000198304"/>
    </source>
</evidence>